<dbReference type="Pfam" id="PF00009">
    <property type="entry name" value="GTP_EFTU"/>
    <property type="match status" value="1"/>
</dbReference>
<dbReference type="Pfam" id="PF22594">
    <property type="entry name" value="GTP-eEF1A_C"/>
    <property type="match status" value="1"/>
</dbReference>
<dbReference type="EMBL" id="JAZDDG010000010">
    <property type="protein sequence ID" value="MEE1978134.1"/>
    <property type="molecule type" value="Genomic_DNA"/>
</dbReference>
<dbReference type="SUPFAM" id="SSF50447">
    <property type="entry name" value="Translation proteins"/>
    <property type="match status" value="1"/>
</dbReference>
<evidence type="ECO:0000256" key="1">
    <source>
        <dbReference type="ARBA" id="ARBA00012391"/>
    </source>
</evidence>
<dbReference type="InterPro" id="IPR054696">
    <property type="entry name" value="GTP-eEF1A_C"/>
</dbReference>
<dbReference type="SUPFAM" id="SSF50465">
    <property type="entry name" value="EF-Tu/eEF-1alpha/eIF2-gamma C-terminal domain"/>
    <property type="match status" value="1"/>
</dbReference>
<dbReference type="PANTHER" id="PTHR23115">
    <property type="entry name" value="TRANSLATION FACTOR"/>
    <property type="match status" value="1"/>
</dbReference>
<reference evidence="8 9" key="1">
    <citation type="submission" date="2024-01" db="EMBL/GenBank/DDBJ databases">
        <title>Maribacter spp. originated from different algae showed divergent polysaccharides utilization ability.</title>
        <authorList>
            <person name="Wang H."/>
            <person name="Wu Y."/>
        </authorList>
    </citation>
    <scope>NUCLEOTIDE SEQUENCE [LARGE SCALE GENOMIC DNA]</scope>
    <source>
        <strain evidence="8 9">PR1</strain>
    </source>
</reference>
<proteinExistence type="predicted"/>
<dbReference type="InterPro" id="IPR050100">
    <property type="entry name" value="TRAFAC_GTPase_members"/>
</dbReference>
<dbReference type="CDD" id="cd04095">
    <property type="entry name" value="CysN_NoDQ_III"/>
    <property type="match status" value="1"/>
</dbReference>
<dbReference type="Proteomes" id="UP001356308">
    <property type="component" value="Unassembled WGS sequence"/>
</dbReference>
<dbReference type="SUPFAM" id="SSF52540">
    <property type="entry name" value="P-loop containing nucleoside triphosphate hydrolases"/>
    <property type="match status" value="1"/>
</dbReference>
<keyword evidence="2" id="KW-0808">Transferase</keyword>
<dbReference type="CDD" id="cd04166">
    <property type="entry name" value="CysN_ATPS"/>
    <property type="match status" value="1"/>
</dbReference>
<dbReference type="InterPro" id="IPR041757">
    <property type="entry name" value="CysN_GTP-bd"/>
</dbReference>
<accession>A0ABU7IZ41</accession>
<evidence type="ECO:0000256" key="2">
    <source>
        <dbReference type="ARBA" id="ARBA00022679"/>
    </source>
</evidence>
<comment type="caution">
    <text evidence="8">The sequence shown here is derived from an EMBL/GenBank/DDBJ whole genome shotgun (WGS) entry which is preliminary data.</text>
</comment>
<dbReference type="InterPro" id="IPR027417">
    <property type="entry name" value="P-loop_NTPase"/>
</dbReference>
<protein>
    <recommendedName>
        <fullName evidence="1">sulfate adenylyltransferase</fullName>
        <ecNumber evidence="1">2.7.7.4</ecNumber>
    </recommendedName>
</protein>
<dbReference type="InterPro" id="IPR044139">
    <property type="entry name" value="CysN_NoDQ_III"/>
</dbReference>
<dbReference type="PROSITE" id="PS00301">
    <property type="entry name" value="G_TR_1"/>
    <property type="match status" value="1"/>
</dbReference>
<evidence type="ECO:0000256" key="4">
    <source>
        <dbReference type="ARBA" id="ARBA00022741"/>
    </source>
</evidence>
<name>A0ABU7IZ41_9FLAO</name>
<dbReference type="CDD" id="cd03695">
    <property type="entry name" value="CysN_NodQ_II"/>
    <property type="match status" value="1"/>
</dbReference>
<sequence length="415" mass="46394">MEVLKIATAGSVDDGKSTLIGRILYDTKSLTSDKLEAIEKTSKQKGYDYLDFSLATDGLVAEREQGITIDVAHIYFSTAKKSYIIADTPGHVEYTRNMVTGASTSQAAIILIDARKGVIEQTNRHFFINNLLRIKEVVVAINKMDLVDFSEERYNEIKADFEKLMDKRDYADQKITFVPVSALKGDNVVNKSENTPWYKGETLLEHLEGLDLAAVSNVGTPRFPVQYVIRPKTEEHHDFRGFAGKVYGGELSVGDEVIALPSQTRSKIKEIYVYDKKYKTASRRSSVTITLEDEINLSRGDMLVKANDLPTIEKQFTATISWMDSKPLSAGNKYVVQHGVNKVLAKVNQVHHKIAPDYSGVDKEAENLGMNDIAEVSFRLNKPIFYDKFKNHRTNGSFILIDTQSNSTVGAGFIS</sequence>
<feature type="domain" description="Tr-type G" evidence="7">
    <location>
        <begin position="1"/>
        <end position="218"/>
    </location>
</feature>
<evidence type="ECO:0000256" key="5">
    <source>
        <dbReference type="ARBA" id="ARBA00022840"/>
    </source>
</evidence>
<dbReference type="NCBIfam" id="TIGR02034">
    <property type="entry name" value="CysN"/>
    <property type="match status" value="1"/>
</dbReference>
<dbReference type="Gene3D" id="2.40.30.10">
    <property type="entry name" value="Translation factors"/>
    <property type="match status" value="2"/>
</dbReference>
<dbReference type="InterPro" id="IPR011779">
    <property type="entry name" value="SO4_adenylTrfase_lsu"/>
</dbReference>
<keyword evidence="9" id="KW-1185">Reference proteome</keyword>
<dbReference type="Gene3D" id="3.40.50.300">
    <property type="entry name" value="P-loop containing nucleotide triphosphate hydrolases"/>
    <property type="match status" value="1"/>
</dbReference>
<evidence type="ECO:0000313" key="9">
    <source>
        <dbReference type="Proteomes" id="UP001356308"/>
    </source>
</evidence>
<gene>
    <name evidence="8" type="ORF">V1I91_18800</name>
</gene>
<dbReference type="EC" id="2.7.7.4" evidence="1"/>
<organism evidence="8 9">
    <name type="scientific">Maribacter cobaltidurans</name>
    <dbReference type="NCBI Taxonomy" id="1178778"/>
    <lineage>
        <taxon>Bacteria</taxon>
        <taxon>Pseudomonadati</taxon>
        <taxon>Bacteroidota</taxon>
        <taxon>Flavobacteriia</taxon>
        <taxon>Flavobacteriales</taxon>
        <taxon>Flavobacteriaceae</taxon>
        <taxon>Maribacter</taxon>
    </lineage>
</organism>
<dbReference type="InterPro" id="IPR031157">
    <property type="entry name" value="G_TR_CS"/>
</dbReference>
<evidence type="ECO:0000259" key="7">
    <source>
        <dbReference type="PROSITE" id="PS51722"/>
    </source>
</evidence>
<dbReference type="PRINTS" id="PR00315">
    <property type="entry name" value="ELONGATNFCT"/>
</dbReference>
<keyword evidence="3" id="KW-0548">Nucleotidyltransferase</keyword>
<evidence type="ECO:0000313" key="8">
    <source>
        <dbReference type="EMBL" id="MEE1978134.1"/>
    </source>
</evidence>
<keyword evidence="6" id="KW-0342">GTP-binding</keyword>
<evidence type="ECO:0000256" key="6">
    <source>
        <dbReference type="ARBA" id="ARBA00023134"/>
    </source>
</evidence>
<keyword evidence="4" id="KW-0547">Nucleotide-binding</keyword>
<dbReference type="InterPro" id="IPR000795">
    <property type="entry name" value="T_Tr_GTP-bd_dom"/>
</dbReference>
<keyword evidence="5" id="KW-0067">ATP-binding</keyword>
<dbReference type="RefSeq" id="WP_272652811.1">
    <property type="nucleotide sequence ID" value="NZ_JAZDDG010000010.1"/>
</dbReference>
<dbReference type="InterPro" id="IPR009000">
    <property type="entry name" value="Transl_B-barrel_sf"/>
</dbReference>
<evidence type="ECO:0000256" key="3">
    <source>
        <dbReference type="ARBA" id="ARBA00022695"/>
    </source>
</evidence>
<dbReference type="InterPro" id="IPR044138">
    <property type="entry name" value="CysN_II"/>
</dbReference>
<dbReference type="PROSITE" id="PS51722">
    <property type="entry name" value="G_TR_2"/>
    <property type="match status" value="1"/>
</dbReference>
<dbReference type="InterPro" id="IPR009001">
    <property type="entry name" value="Transl_elong_EF1A/Init_IF2_C"/>
</dbReference>